<dbReference type="Gene3D" id="3.90.1100.10">
    <property type="match status" value="4"/>
</dbReference>
<gene>
    <name evidence="9 17" type="primary">rpoB</name>
</gene>
<dbReference type="GO" id="GO:0006351">
    <property type="term" value="P:DNA-templated transcription"/>
    <property type="evidence" value="ECO:0007669"/>
    <property type="project" value="UniProtKB-UniRule"/>
</dbReference>
<dbReference type="Pfam" id="PF04563">
    <property type="entry name" value="RNA_pol_Rpb2_1"/>
    <property type="match status" value="1"/>
</dbReference>
<keyword evidence="3 9" id="KW-0240">DNA-directed RNA polymerase</keyword>
<reference evidence="17" key="1">
    <citation type="journal article" date="2014" name="BMC Evol. Biol.">
        <title>Chloroplast phylogenomic analysis resolves deep-level relationships within the green algal class Trebouxiophyceae.</title>
        <authorList>
            <person name="Lemieux C."/>
            <person name="Otis C."/>
            <person name="Turmel M."/>
        </authorList>
    </citation>
    <scope>NUCLEOTIDE SEQUENCE</scope>
</reference>
<geneLocation type="chloroplast" evidence="17"/>
<dbReference type="EMBL" id="KM462863">
    <property type="protein sequence ID" value="AIT93604.1"/>
    <property type="molecule type" value="Genomic_DNA"/>
</dbReference>
<comment type="function">
    <text evidence="1 9 10">DNA-dependent RNA polymerase catalyzes the transcription of DNA into RNA using the four ribonucleoside triphosphates as substrates.</text>
</comment>
<dbReference type="GO" id="GO:0032549">
    <property type="term" value="F:ribonucleoside binding"/>
    <property type="evidence" value="ECO:0007669"/>
    <property type="project" value="InterPro"/>
</dbReference>
<comment type="similarity">
    <text evidence="2 9 10">Belongs to the RNA polymerase beta chain family.</text>
</comment>
<dbReference type="GO" id="GO:0003677">
    <property type="term" value="F:DNA binding"/>
    <property type="evidence" value="ECO:0007669"/>
    <property type="project" value="UniProtKB-UniRule"/>
</dbReference>
<evidence type="ECO:0000256" key="11">
    <source>
        <dbReference type="SAM" id="MobiDB-lite"/>
    </source>
</evidence>
<keyword evidence="6 9" id="KW-0804">Transcription</keyword>
<dbReference type="SUPFAM" id="SSF64484">
    <property type="entry name" value="beta and beta-prime subunits of DNA dependent RNA-polymerase"/>
    <property type="match status" value="3"/>
</dbReference>
<evidence type="ECO:0000256" key="5">
    <source>
        <dbReference type="ARBA" id="ARBA00022695"/>
    </source>
</evidence>
<evidence type="ECO:0000259" key="13">
    <source>
        <dbReference type="Pfam" id="PF04560"/>
    </source>
</evidence>
<dbReference type="InterPro" id="IPR007642">
    <property type="entry name" value="RNA_pol_Rpb2_2"/>
</dbReference>
<dbReference type="GO" id="GO:0009507">
    <property type="term" value="C:chloroplast"/>
    <property type="evidence" value="ECO:0007669"/>
    <property type="project" value="UniProtKB-SubCell"/>
</dbReference>
<dbReference type="Gene3D" id="2.40.50.150">
    <property type="match status" value="1"/>
</dbReference>
<feature type="region of interest" description="Disordered" evidence="11">
    <location>
        <begin position="1049"/>
        <end position="1068"/>
    </location>
</feature>
<dbReference type="EC" id="2.7.7.6" evidence="9"/>
<feature type="compositionally biased region" description="Polar residues" evidence="11">
    <location>
        <begin position="514"/>
        <end position="530"/>
    </location>
</feature>
<evidence type="ECO:0000256" key="7">
    <source>
        <dbReference type="ARBA" id="ARBA00026088"/>
    </source>
</evidence>
<dbReference type="PANTHER" id="PTHR20856">
    <property type="entry name" value="DNA-DIRECTED RNA POLYMERASE I SUBUNIT 2"/>
    <property type="match status" value="1"/>
</dbReference>
<dbReference type="InterPro" id="IPR007121">
    <property type="entry name" value="RNA_pol_bsu_CS"/>
</dbReference>
<evidence type="ECO:0000256" key="4">
    <source>
        <dbReference type="ARBA" id="ARBA00022679"/>
    </source>
</evidence>
<evidence type="ECO:0000256" key="10">
    <source>
        <dbReference type="RuleBase" id="RU363031"/>
    </source>
</evidence>
<dbReference type="GeneID" id="22158546"/>
<dbReference type="InterPro" id="IPR007120">
    <property type="entry name" value="DNA-dir_RNAP_su2_dom"/>
</dbReference>
<feature type="region of interest" description="Disordered" evidence="11">
    <location>
        <begin position="746"/>
        <end position="787"/>
    </location>
</feature>
<dbReference type="GO" id="GO:0003899">
    <property type="term" value="F:DNA-directed RNA polymerase activity"/>
    <property type="evidence" value="ECO:0007669"/>
    <property type="project" value="UniProtKB-UniRule"/>
</dbReference>
<proteinExistence type="inferred from homology"/>
<evidence type="ECO:0000256" key="9">
    <source>
        <dbReference type="HAMAP-Rule" id="MF_01321"/>
    </source>
</evidence>
<evidence type="ECO:0000256" key="1">
    <source>
        <dbReference type="ARBA" id="ARBA00004026"/>
    </source>
</evidence>
<feature type="compositionally biased region" description="Basic and acidic residues" evidence="11">
    <location>
        <begin position="428"/>
        <end position="441"/>
    </location>
</feature>
<dbReference type="Gene3D" id="3.90.1800.10">
    <property type="entry name" value="RNA polymerase alpha subunit dimerisation domain"/>
    <property type="match status" value="1"/>
</dbReference>
<dbReference type="CDD" id="cd00653">
    <property type="entry name" value="RNA_pol_B_RPB2"/>
    <property type="match status" value="1"/>
</dbReference>
<dbReference type="InterPro" id="IPR007641">
    <property type="entry name" value="RNA_pol_Rpb2_7"/>
</dbReference>
<dbReference type="HAMAP" id="MF_01321">
    <property type="entry name" value="RNApol_bact_RpoB"/>
    <property type="match status" value="1"/>
</dbReference>
<comment type="subunit">
    <text evidence="7 9 10">In plastids the minimal PEP RNA polymerase catalytic core is composed of four subunits: alpha, beta, beta', and beta''. When a (nuclear-encoded) sigma factor is associated with the core the holoenzyme is formed, which can initiate transcription.</text>
</comment>
<evidence type="ECO:0000259" key="12">
    <source>
        <dbReference type="Pfam" id="PF00562"/>
    </source>
</evidence>
<dbReference type="Gene3D" id="2.40.270.10">
    <property type="entry name" value="DNA-directed RNA polymerase, subunit 2, domain 6"/>
    <property type="match status" value="2"/>
</dbReference>
<dbReference type="GO" id="GO:0000428">
    <property type="term" value="C:DNA-directed RNA polymerase complex"/>
    <property type="evidence" value="ECO:0007669"/>
    <property type="project" value="UniProtKB-KW"/>
</dbReference>
<feature type="domain" description="RNA polymerase Rpb2" evidence="14">
    <location>
        <begin position="140"/>
        <end position="339"/>
    </location>
</feature>
<sequence length="1626" mass="181720">MIQSLQTSHPSRISIDAPELLEIQRQGFYKFIKEGIIEEFSKISPIRLETGKNSLEFILDAERYKFIYPEDTPRECILKMKTYGCKIYIEAKFVCKKKADKKIIHNHTEWILVGNLPMMTKRGHFIINGSPRVIVHQVVRAPGIYFQQIVDKNQGKETRFYGDIIPRRGVWLRLQINQYGKVDARLKKSKKVEAELLQRCLEVIEKESSLFPSYGIQIENQELVSESNAFYRTYDKLYRPIEDKEREELEARQDHRFSSDAPSKRQKCYKNLFETFKVPARYDLGQVGREKLNHKFGLDIKEQQLTCLDIKAAISWLQDLQKGYKVVDDIDHSQNRRIRSSGELLQNQFENGVDRLKKLIWVKLKDLGAMLDRLEYERSQTPVHHQPPLVDRWKGQSQSNPERGDFRETRISNLGSPPSPSVSTKGGAKGDHLRWSPEDATKGGAFTEGDANPSLKPGASGLKEVGSRSIEKRSNKSLKKAQSADPPPKVVGKESNILKQVSTSFHPLAENPEQGLTNQNSVKTPTHTVLSSEGGGEGGGSSFGGASPPPLVEAITPQTQFSKKQGRDQAFIRRDRGYGKNDVQTGISLKDVITTKPINGALREFFGSNPLSQYMDQTNPLAELTHKRRISSLGIGGVSRESAGMAIRGIHPTHYGRICPIETPEGKNAGLVNSLAFYAKVNEKGFIETPYYKVVTGQVQQELGFSYFSAKEEDEKGLYIAPSDLYQSTNNVLGKICLSSPTLPSPKGVPFSEKRNSPPQSSRNLVPVQIPEKTNPSTSVSDFSNPSPPPLVEGQHFVPVSQQTSLRGLEMSLSSAEDYPPLPPKVVQRQKRVQGGFEQRAAEELVDLTPQNYITRTASGIHVERKPVVPVRVADNFVHLFQKVRPHEVDCIAISPIQMISVATSLIPFLEHNDANRALMGSNMQRQAVPLMIAERPLVGTGLEALVVAESGHIMQAEITGYVSSVSADQIIVEGLSKSCDMPVGKKNSNSFLCSRSTLFSRKQNLQQTTFASFYQLNGIRKQFVSTSLSKKQKQTKVNIKNVTSRLSSTDLTPHVVSPPGTHPSPPPKVIAPPEMAITEGEDASSPSVIAKSIGLENFVKDNVNVSAKPYIPNSTNTGNLRVKITRQELRETFTFTPFSHSIPNFQRSNQDTCLTQRCLVKEGDWVQRGDVLTDCSASNSGELSVGKNILIAYIPWEGYNFEDAIVISERLVQEHVYTSLHVERYDFEAQDFKGGNEWFTNILPGVALKNVKHLDQFGLPRIGSFVQEGDILVGKISCSDKKPTTPYERLLSDILEERSFAARDASLYVPRGVQGRVINQRVIEFFDHNLENRKFKGGFPKAVHVFLAEKRRIQVGDKMSGRHGNKGIVSNILPKQDMPYLPDGTPIDMILNPLGVPSRMNVGQVFECLLGLAGNYLGQQFKMTAFDEIYGPEASQSLVYLKLYQARLQSGQSWLFQVEFPGKTRLIDGRTGKCFDQWITVGKAYMLKLIHMVNDKIHARATGPYALVTQQPLRGRSQQGGQRLGEMEVWALEGFGAAYILQELLTKKSDDIIGRKEVAASILPRPTSILDMLEQTNNLSKNNFVLGSPEIFKVLVCELQSLCLDVGIYSLTDQSFQRQFVAEVD</sequence>
<feature type="compositionally biased region" description="Gly residues" evidence="11">
    <location>
        <begin position="533"/>
        <end position="543"/>
    </location>
</feature>
<evidence type="ECO:0000259" key="15">
    <source>
        <dbReference type="Pfam" id="PF04563"/>
    </source>
</evidence>
<evidence type="ECO:0000256" key="3">
    <source>
        <dbReference type="ARBA" id="ARBA00022478"/>
    </source>
</evidence>
<feature type="region of interest" description="Disordered" evidence="11">
    <location>
        <begin position="508"/>
        <end position="574"/>
    </location>
</feature>
<dbReference type="RefSeq" id="YP_009104991.1">
    <property type="nucleotide sequence ID" value="NC_025526.1"/>
</dbReference>
<comment type="subcellular location">
    <subcellularLocation>
        <location evidence="9">Plastid</location>
        <location evidence="9">Chloroplast</location>
    </subcellularLocation>
</comment>
<dbReference type="Pfam" id="PF04560">
    <property type="entry name" value="RNA_pol_Rpb2_7"/>
    <property type="match status" value="1"/>
</dbReference>
<feature type="compositionally biased region" description="Basic and acidic residues" evidence="11">
    <location>
        <begin position="565"/>
        <end position="574"/>
    </location>
</feature>
<accession>A0A097KK94</accession>
<dbReference type="PROSITE" id="PS01166">
    <property type="entry name" value="RNA_POL_BETA"/>
    <property type="match status" value="1"/>
</dbReference>
<feature type="domain" description="DNA-directed RNA polymerase subunit 2 hybrid-binding" evidence="12">
    <location>
        <begin position="1135"/>
        <end position="1519"/>
    </location>
</feature>
<name>A0A097KK94_9CHLO</name>
<dbReference type="InterPro" id="IPR007644">
    <property type="entry name" value="RNA_pol_bsu_protrusion"/>
</dbReference>
<feature type="compositionally biased region" description="Basic and acidic residues" evidence="11">
    <location>
        <begin position="465"/>
        <end position="474"/>
    </location>
</feature>
<comment type="catalytic activity">
    <reaction evidence="8 9 10">
        <text>RNA(n) + a ribonucleoside 5'-triphosphate = RNA(n+1) + diphosphate</text>
        <dbReference type="Rhea" id="RHEA:21248"/>
        <dbReference type="Rhea" id="RHEA-COMP:14527"/>
        <dbReference type="Rhea" id="RHEA-COMP:17342"/>
        <dbReference type="ChEBI" id="CHEBI:33019"/>
        <dbReference type="ChEBI" id="CHEBI:61557"/>
        <dbReference type="ChEBI" id="CHEBI:140395"/>
        <dbReference type="EC" id="2.7.7.6"/>
    </reaction>
</comment>
<evidence type="ECO:0000259" key="14">
    <source>
        <dbReference type="Pfam" id="PF04561"/>
    </source>
</evidence>
<feature type="compositionally biased region" description="Polar residues" evidence="11">
    <location>
        <begin position="411"/>
        <end position="424"/>
    </location>
</feature>
<dbReference type="InterPro" id="IPR037033">
    <property type="entry name" value="DNA-dir_RNAP_su2_hyb_sf"/>
</dbReference>
<feature type="domain" description="RNA polymerase beta subunit protrusion" evidence="15">
    <location>
        <begin position="72"/>
        <end position="365"/>
    </location>
</feature>
<dbReference type="Pfam" id="PF04565">
    <property type="entry name" value="RNA_pol_Rpb2_3"/>
    <property type="match status" value="1"/>
</dbReference>
<keyword evidence="17" id="KW-0150">Chloroplast</keyword>
<keyword evidence="5 9" id="KW-0548">Nucleotidyltransferase</keyword>
<evidence type="ECO:0000313" key="17">
    <source>
        <dbReference type="EMBL" id="AIT93604.1"/>
    </source>
</evidence>
<dbReference type="InterPro" id="IPR010243">
    <property type="entry name" value="RNA_pol_bsu_bac"/>
</dbReference>
<feature type="region of interest" description="Disordered" evidence="11">
    <location>
        <begin position="379"/>
        <end position="495"/>
    </location>
</feature>
<dbReference type="Pfam" id="PF04561">
    <property type="entry name" value="RNA_pol_Rpb2_2"/>
    <property type="match status" value="1"/>
</dbReference>
<keyword evidence="17" id="KW-0934">Plastid</keyword>
<dbReference type="InterPro" id="IPR015712">
    <property type="entry name" value="DNA-dir_RNA_pol_su2"/>
</dbReference>
<evidence type="ECO:0000256" key="6">
    <source>
        <dbReference type="ARBA" id="ARBA00023163"/>
    </source>
</evidence>
<feature type="domain" description="RNA polymerase Rpb2" evidence="16">
    <location>
        <begin position="613"/>
        <end position="681"/>
    </location>
</feature>
<keyword evidence="4 9" id="KW-0808">Transferase</keyword>
<evidence type="ECO:0000256" key="2">
    <source>
        <dbReference type="ARBA" id="ARBA00006835"/>
    </source>
</evidence>
<dbReference type="InterPro" id="IPR007645">
    <property type="entry name" value="RNA_pol_Rpb2_3"/>
</dbReference>
<feature type="compositionally biased region" description="Polar residues" evidence="11">
    <location>
        <begin position="772"/>
        <end position="785"/>
    </location>
</feature>
<protein>
    <recommendedName>
        <fullName evidence="9">DNA-directed RNA polymerase subunit beta</fullName>
        <ecNumber evidence="9">2.7.7.6</ecNumber>
    </recommendedName>
    <alternativeName>
        <fullName evidence="9">PEP</fullName>
    </alternativeName>
    <alternativeName>
        <fullName evidence="9">Plastid-encoded RNA polymerase subunit beta</fullName>
        <shortName evidence="9">RNA polymerase subunit beta</shortName>
    </alternativeName>
</protein>
<evidence type="ECO:0000259" key="16">
    <source>
        <dbReference type="Pfam" id="PF04565"/>
    </source>
</evidence>
<evidence type="ECO:0000256" key="8">
    <source>
        <dbReference type="ARBA" id="ARBA00048552"/>
    </source>
</evidence>
<feature type="domain" description="RNA polymerase Rpb2" evidence="13">
    <location>
        <begin position="1521"/>
        <end position="1609"/>
    </location>
</feature>
<dbReference type="InterPro" id="IPR014724">
    <property type="entry name" value="RNA_pol_RPB2_OB-fold"/>
</dbReference>
<dbReference type="Pfam" id="PF00562">
    <property type="entry name" value="RNA_pol_Rpb2_6"/>
    <property type="match status" value="1"/>
</dbReference>
<organism evidence="17">
    <name type="scientific">Watanabea reniformis</name>
    <dbReference type="NCBI Taxonomy" id="191674"/>
    <lineage>
        <taxon>Eukaryota</taxon>
        <taxon>Viridiplantae</taxon>
        <taxon>Chlorophyta</taxon>
        <taxon>core chlorophytes</taxon>
        <taxon>Trebouxiophyceae</taxon>
        <taxon>Watanabeales</taxon>
        <taxon>Watanabeaceae</taxon>
        <taxon>Watanabea</taxon>
    </lineage>
</organism>